<dbReference type="Gene3D" id="3.90.1150.10">
    <property type="entry name" value="Aspartate Aminotransferase, domain 1"/>
    <property type="match status" value="1"/>
</dbReference>
<dbReference type="GO" id="GO:0000271">
    <property type="term" value="P:polysaccharide biosynthetic process"/>
    <property type="evidence" value="ECO:0007669"/>
    <property type="project" value="TreeGrafter"/>
</dbReference>
<dbReference type="InterPro" id="IPR000653">
    <property type="entry name" value="DegT/StrS_aminotransferase"/>
</dbReference>
<dbReference type="STRING" id="1895771.BGO89_06640"/>
<dbReference type="PANTHER" id="PTHR30244:SF36">
    <property type="entry name" value="3-OXO-GLUCOSE-6-PHOSPHATE:GLUTAMATE AMINOTRANSFERASE"/>
    <property type="match status" value="1"/>
</dbReference>
<dbReference type="InterPro" id="IPR015422">
    <property type="entry name" value="PyrdxlP-dep_Trfase_small"/>
</dbReference>
<feature type="modified residue" description="N6-(pyridoxal phosphate)lysine" evidence="4">
    <location>
        <position position="187"/>
    </location>
</feature>
<evidence type="ECO:0000256" key="1">
    <source>
        <dbReference type="ARBA" id="ARBA00022898"/>
    </source>
</evidence>
<evidence type="ECO:0000256" key="2">
    <source>
        <dbReference type="ARBA" id="ARBA00037999"/>
    </source>
</evidence>
<evidence type="ECO:0000313" key="6">
    <source>
        <dbReference type="EMBL" id="OJX57644.1"/>
    </source>
</evidence>
<dbReference type="PANTHER" id="PTHR30244">
    <property type="entry name" value="TRANSAMINASE"/>
    <property type="match status" value="1"/>
</dbReference>
<dbReference type="CDD" id="cd00616">
    <property type="entry name" value="AHBA_syn"/>
    <property type="match status" value="1"/>
</dbReference>
<dbReference type="EMBL" id="MKVH01000021">
    <property type="protein sequence ID" value="OJX57644.1"/>
    <property type="molecule type" value="Genomic_DNA"/>
</dbReference>
<dbReference type="SUPFAM" id="SSF53383">
    <property type="entry name" value="PLP-dependent transferases"/>
    <property type="match status" value="1"/>
</dbReference>
<reference evidence="6 7" key="1">
    <citation type="submission" date="2016-09" db="EMBL/GenBank/DDBJ databases">
        <title>Genome-resolved meta-omics ties microbial dynamics to process performance in biotechnology for thiocyanate degradation.</title>
        <authorList>
            <person name="Kantor R.S."/>
            <person name="Huddy R.J."/>
            <person name="Iyer R."/>
            <person name="Thomas B.C."/>
            <person name="Brown C.T."/>
            <person name="Anantharaman K."/>
            <person name="Tringe S."/>
            <person name="Hettich R.L."/>
            <person name="Harrison S.T."/>
            <person name="Banfield J.F."/>
        </authorList>
    </citation>
    <scope>NUCLEOTIDE SEQUENCE [LARGE SCALE GENOMIC DNA]</scope>
    <source>
        <strain evidence="6">59-99</strain>
    </source>
</reference>
<dbReference type="PIRSF" id="PIRSF000390">
    <property type="entry name" value="PLP_StrS"/>
    <property type="match status" value="1"/>
</dbReference>
<proteinExistence type="inferred from homology"/>
<feature type="active site" description="Proton acceptor" evidence="3">
    <location>
        <position position="187"/>
    </location>
</feature>
<dbReference type="GO" id="GO:0008483">
    <property type="term" value="F:transaminase activity"/>
    <property type="evidence" value="ECO:0007669"/>
    <property type="project" value="TreeGrafter"/>
</dbReference>
<dbReference type="Gene3D" id="3.40.640.10">
    <property type="entry name" value="Type I PLP-dependent aspartate aminotransferase-like (Major domain)"/>
    <property type="match status" value="1"/>
</dbReference>
<evidence type="ECO:0000256" key="4">
    <source>
        <dbReference type="PIRSR" id="PIRSR000390-2"/>
    </source>
</evidence>
<dbReference type="Proteomes" id="UP000184233">
    <property type="component" value="Unassembled WGS sequence"/>
</dbReference>
<gene>
    <name evidence="6" type="ORF">BGO89_06640</name>
</gene>
<comment type="similarity">
    <text evidence="2 5">Belongs to the DegT/DnrJ/EryC1 family.</text>
</comment>
<comment type="caution">
    <text evidence="6">The sequence shown here is derived from an EMBL/GenBank/DDBJ whole genome shotgun (WGS) entry which is preliminary data.</text>
</comment>
<dbReference type="InterPro" id="IPR015424">
    <property type="entry name" value="PyrdxlP-dep_Trfase"/>
</dbReference>
<dbReference type="InterPro" id="IPR015421">
    <property type="entry name" value="PyrdxlP-dep_Trfase_major"/>
</dbReference>
<accession>A0A1M3KYQ7</accession>
<evidence type="ECO:0000256" key="3">
    <source>
        <dbReference type="PIRSR" id="PIRSR000390-1"/>
    </source>
</evidence>
<keyword evidence="1 4" id="KW-0663">Pyridoxal phosphate</keyword>
<dbReference type="AlphaFoldDB" id="A0A1M3KYQ7"/>
<dbReference type="FunFam" id="3.40.640.10:FF:000089">
    <property type="entry name" value="Aminotransferase, DegT/DnrJ/EryC1/StrS family"/>
    <property type="match status" value="1"/>
</dbReference>
<organism evidence="6 7">
    <name type="scientific">Candidatus Kapaibacterium thiocyanatum</name>
    <dbReference type="NCBI Taxonomy" id="1895771"/>
    <lineage>
        <taxon>Bacteria</taxon>
        <taxon>Pseudomonadati</taxon>
        <taxon>Candidatus Kapaibacteriota</taxon>
        <taxon>Candidatus Kapaibacteriia</taxon>
        <taxon>Candidatus Kapaibacteriales</taxon>
        <taxon>Candidatus Kapaibacteriaceae</taxon>
        <taxon>Candidatus Kapaibacterium</taxon>
    </lineage>
</organism>
<sequence length="399" mass="43485">MPVPLLDLKLQYQSLKSELDAALLRVASTQALILGPEVEALERATADYLGVRHAIGVSSGTDALLMAFMALNIGPGDEVIVPTFSFFATAGCVSRLGATPVMVDVDEVSFNIDPVLVRAAITPRTRAIVPVHLFGQSADMDALVAIATEAGIPIVEDAAQAIGTQDRHGRRVGSIGLIGCFSFYPTKNLGAFGDAGLITTNDDALAVKLRQIRNHGMEPRYYHAFVGGNFRIDAIQSAVLNVKLPHLASWHEGRRRNAAIYDRLFVEAGLSDGTGHTRFDERNRVLLPKALNADGGAPDHHIYNQYTIRVEDRDALRAFLQERGIGTEVYYPVPFHRQECFAGLGLDDAAYPVSNRLAATVLSLPIFPELREEQLREVVATIAEFVRTHSSTRPEYAEA</sequence>
<evidence type="ECO:0000256" key="5">
    <source>
        <dbReference type="RuleBase" id="RU004508"/>
    </source>
</evidence>
<dbReference type="GO" id="GO:0030170">
    <property type="term" value="F:pyridoxal phosphate binding"/>
    <property type="evidence" value="ECO:0007669"/>
    <property type="project" value="UniProtKB-ARBA"/>
</dbReference>
<dbReference type="Pfam" id="PF01041">
    <property type="entry name" value="DegT_DnrJ_EryC1"/>
    <property type="match status" value="1"/>
</dbReference>
<name>A0A1M3KYQ7_9BACT</name>
<protein>
    <submittedName>
        <fullName evidence="6">Transcriptional regulator</fullName>
    </submittedName>
</protein>
<evidence type="ECO:0000313" key="7">
    <source>
        <dbReference type="Proteomes" id="UP000184233"/>
    </source>
</evidence>